<evidence type="ECO:0000256" key="3">
    <source>
        <dbReference type="ARBA" id="ARBA00022475"/>
    </source>
</evidence>
<organism evidence="10 11">
    <name type="scientific">Commensalibacter melissae</name>
    <dbReference type="NCBI Taxonomy" id="2070537"/>
    <lineage>
        <taxon>Bacteria</taxon>
        <taxon>Pseudomonadati</taxon>
        <taxon>Pseudomonadota</taxon>
        <taxon>Alphaproteobacteria</taxon>
        <taxon>Acetobacterales</taxon>
        <taxon>Acetobacteraceae</taxon>
    </lineage>
</organism>
<evidence type="ECO:0000256" key="7">
    <source>
        <dbReference type="SAM" id="Phobius"/>
    </source>
</evidence>
<sequence>MNFYMLVFVKFIIGFAVVIFYFNQSGKTQLSQMTPIDLIGNFILGGIIGGVIYTDSISLSRYIVVLIIGTLLMHFLNYIAKKFDVFRALALGNTIVFIKNGSLLMDNIQDKKNKIDIINIMSSLHSRGIGSMQEIYYAQIEPNGSLTVKNKEEKDPSVILILDSEIKDCPSHLLDISQDTVQHLLDKYSLKLEDVYLAEYYDKKIMFALYDGKRITIPFY</sequence>
<proteinExistence type="inferred from homology"/>
<dbReference type="Pfam" id="PF04239">
    <property type="entry name" value="DUF421"/>
    <property type="match status" value="1"/>
</dbReference>
<dbReference type="PANTHER" id="PTHR34582">
    <property type="entry name" value="UPF0702 TRANSMEMBRANE PROTEIN YCAP"/>
    <property type="match status" value="1"/>
</dbReference>
<keyword evidence="4 7" id="KW-0812">Transmembrane</keyword>
<dbReference type="GeneID" id="83702026"/>
<evidence type="ECO:0000259" key="8">
    <source>
        <dbReference type="Pfam" id="PF04239"/>
    </source>
</evidence>
<evidence type="ECO:0008006" key="12">
    <source>
        <dbReference type="Google" id="ProtNLM"/>
    </source>
</evidence>
<keyword evidence="11" id="KW-1185">Reference proteome</keyword>
<accession>A0A318MW98</accession>
<feature type="transmembrane region" description="Helical" evidence="7">
    <location>
        <begin position="35"/>
        <end position="53"/>
    </location>
</feature>
<dbReference type="RefSeq" id="WP_110439269.1">
    <property type="nucleotide sequence ID" value="NZ_CP033087.1"/>
</dbReference>
<comment type="subcellular location">
    <subcellularLocation>
        <location evidence="1">Cell membrane</location>
        <topology evidence="1">Multi-pass membrane protein</topology>
    </subcellularLocation>
</comment>
<dbReference type="InterPro" id="IPR023090">
    <property type="entry name" value="UPF0702_alpha/beta_dom_sf"/>
</dbReference>
<feature type="domain" description="YetF C-terminal" evidence="8">
    <location>
        <begin position="82"/>
        <end position="200"/>
    </location>
</feature>
<comment type="similarity">
    <text evidence="2">Belongs to the UPF0702 family.</text>
</comment>
<dbReference type="AlphaFoldDB" id="A0A318MW98"/>
<dbReference type="Gene3D" id="3.30.240.20">
    <property type="entry name" value="bsu07140 like domains"/>
    <property type="match status" value="1"/>
</dbReference>
<dbReference type="PANTHER" id="PTHR34582:SF6">
    <property type="entry name" value="UPF0702 TRANSMEMBRANE PROTEIN YCAP"/>
    <property type="match status" value="1"/>
</dbReference>
<dbReference type="InterPro" id="IPR007353">
    <property type="entry name" value="DUF421"/>
</dbReference>
<name>A0A318MW98_9PROT</name>
<evidence type="ECO:0000256" key="5">
    <source>
        <dbReference type="ARBA" id="ARBA00022989"/>
    </source>
</evidence>
<keyword evidence="6 7" id="KW-0472">Membrane</keyword>
<evidence type="ECO:0000256" key="4">
    <source>
        <dbReference type="ARBA" id="ARBA00022692"/>
    </source>
</evidence>
<feature type="domain" description="YetF-like N-terminal transmembrane" evidence="9">
    <location>
        <begin position="4"/>
        <end position="79"/>
    </location>
</feature>
<dbReference type="OrthoDB" id="9778331at2"/>
<dbReference type="InterPro" id="IPR048454">
    <property type="entry name" value="YetF_N"/>
</dbReference>
<keyword evidence="5 7" id="KW-1133">Transmembrane helix</keyword>
<evidence type="ECO:0000259" key="9">
    <source>
        <dbReference type="Pfam" id="PF20730"/>
    </source>
</evidence>
<dbReference type="Pfam" id="PF20730">
    <property type="entry name" value="YetF_N"/>
    <property type="match status" value="1"/>
</dbReference>
<feature type="transmembrane region" description="Helical" evidence="7">
    <location>
        <begin position="6"/>
        <end position="23"/>
    </location>
</feature>
<evidence type="ECO:0000256" key="6">
    <source>
        <dbReference type="ARBA" id="ARBA00023136"/>
    </source>
</evidence>
<evidence type="ECO:0000313" key="10">
    <source>
        <dbReference type="EMBL" id="PXZ00346.1"/>
    </source>
</evidence>
<protein>
    <recommendedName>
        <fullName evidence="12">DUF421 domain-containing protein</fullName>
    </recommendedName>
</protein>
<evidence type="ECO:0000256" key="2">
    <source>
        <dbReference type="ARBA" id="ARBA00006448"/>
    </source>
</evidence>
<keyword evidence="3" id="KW-1003">Cell membrane</keyword>
<gene>
    <name evidence="10" type="ORF">DK869_06890</name>
</gene>
<comment type="caution">
    <text evidence="10">The sequence shown here is derived from an EMBL/GenBank/DDBJ whole genome shotgun (WGS) entry which is preliminary data.</text>
</comment>
<evidence type="ECO:0000256" key="1">
    <source>
        <dbReference type="ARBA" id="ARBA00004651"/>
    </source>
</evidence>
<dbReference type="GO" id="GO:0005886">
    <property type="term" value="C:plasma membrane"/>
    <property type="evidence" value="ECO:0007669"/>
    <property type="project" value="UniProtKB-SubCell"/>
</dbReference>
<reference evidence="10 11" key="1">
    <citation type="submission" date="2018-05" db="EMBL/GenBank/DDBJ databases">
        <title>Reference genomes for bee gut microbiota database.</title>
        <authorList>
            <person name="Ellegaard K.M."/>
        </authorList>
    </citation>
    <scope>NUCLEOTIDE SEQUENCE [LARGE SCALE GENOMIC DNA]</scope>
    <source>
        <strain evidence="10 11">ESL0284</strain>
    </source>
</reference>
<evidence type="ECO:0000313" key="11">
    <source>
        <dbReference type="Proteomes" id="UP000247565"/>
    </source>
</evidence>
<dbReference type="Proteomes" id="UP000247565">
    <property type="component" value="Unassembled WGS sequence"/>
</dbReference>
<dbReference type="EMBL" id="QGLT01000003">
    <property type="protein sequence ID" value="PXZ00346.1"/>
    <property type="molecule type" value="Genomic_DNA"/>
</dbReference>
<feature type="transmembrane region" description="Helical" evidence="7">
    <location>
        <begin position="59"/>
        <end position="80"/>
    </location>
</feature>